<dbReference type="Pfam" id="PF06282">
    <property type="entry name" value="DUF1036"/>
    <property type="match status" value="1"/>
</dbReference>
<reference evidence="3" key="1">
    <citation type="journal article" date="2019" name="Int. J. Syst. Evol. Microbiol.">
        <title>The Global Catalogue of Microorganisms (GCM) 10K type strain sequencing project: providing services to taxonomists for standard genome sequencing and annotation.</title>
        <authorList>
            <consortium name="The Broad Institute Genomics Platform"/>
            <consortium name="The Broad Institute Genome Sequencing Center for Infectious Disease"/>
            <person name="Wu L."/>
            <person name="Ma J."/>
        </authorList>
    </citation>
    <scope>NUCLEOTIDE SEQUENCE [LARGE SCALE GENOMIC DNA]</scope>
    <source>
        <strain evidence="3">KCTC 52487</strain>
    </source>
</reference>
<evidence type="ECO:0000256" key="1">
    <source>
        <dbReference type="SAM" id="SignalP"/>
    </source>
</evidence>
<comment type="caution">
    <text evidence="2">The sequence shown here is derived from an EMBL/GenBank/DDBJ whole genome shotgun (WGS) entry which is preliminary data.</text>
</comment>
<protein>
    <submittedName>
        <fullName evidence="2">DUF1036 domain-containing protein</fullName>
    </submittedName>
</protein>
<keyword evidence="3" id="KW-1185">Reference proteome</keyword>
<evidence type="ECO:0000313" key="3">
    <source>
        <dbReference type="Proteomes" id="UP001595379"/>
    </source>
</evidence>
<keyword evidence="1" id="KW-0732">Signal</keyword>
<proteinExistence type="predicted"/>
<organism evidence="2 3">
    <name type="scientific">Hyphobacterium vulgare</name>
    <dbReference type="NCBI Taxonomy" id="1736751"/>
    <lineage>
        <taxon>Bacteria</taxon>
        <taxon>Pseudomonadati</taxon>
        <taxon>Pseudomonadota</taxon>
        <taxon>Alphaproteobacteria</taxon>
        <taxon>Maricaulales</taxon>
        <taxon>Maricaulaceae</taxon>
        <taxon>Hyphobacterium</taxon>
    </lineage>
</organism>
<evidence type="ECO:0000313" key="2">
    <source>
        <dbReference type="EMBL" id="MFC2925554.1"/>
    </source>
</evidence>
<dbReference type="RefSeq" id="WP_343165322.1">
    <property type="nucleotide sequence ID" value="NZ_JBHRSV010000005.1"/>
</dbReference>
<feature type="chain" id="PRO_5046279681" evidence="1">
    <location>
        <begin position="21"/>
        <end position="295"/>
    </location>
</feature>
<accession>A0ABV6ZVY2</accession>
<feature type="signal peptide" evidence="1">
    <location>
        <begin position="1"/>
        <end position="20"/>
    </location>
</feature>
<dbReference type="Proteomes" id="UP001595379">
    <property type="component" value="Unassembled WGS sequence"/>
</dbReference>
<dbReference type="InterPro" id="IPR009380">
    <property type="entry name" value="DUF1036"/>
</dbReference>
<name>A0ABV6ZVY2_9PROT</name>
<sequence>MMRVLFLLSLLVFGGSAAEAQGRPVLMRLCNDAPFAVGVAAAYDTNPSGGRRAEGWFRVEANACLEGALHGVVGDRMALAAFSGTWQWPAGEGDFAHCLPAEGFNTGILDSPPCGNAARRVGFATQGIRHFRQEWGVVDWRIGCGDLGADADLCAATPAAIDGMAEPLRTVELCVFAPGGAEVATAAREASGFWLVSGWTHVENETCAPIWRGFPADSLVHWMTRIPEYPLAEDDPQGFDDSAFCVAEGPFTVTATSDRISDEMYCPPEAPYATGFTSYRFARNVSHFQAFVRRR</sequence>
<dbReference type="EMBL" id="JBHRSV010000005">
    <property type="protein sequence ID" value="MFC2925554.1"/>
    <property type="molecule type" value="Genomic_DNA"/>
</dbReference>
<gene>
    <name evidence="2" type="ORF">ACFOOR_05500</name>
</gene>